<dbReference type="EMBL" id="SUMF01000046">
    <property type="protein sequence ID" value="TJZ64480.1"/>
    <property type="molecule type" value="Genomic_DNA"/>
</dbReference>
<dbReference type="AlphaFoldDB" id="A0A4U0PAI4"/>
<proteinExistence type="predicted"/>
<comment type="caution">
    <text evidence="2">The sequence shown here is derived from an EMBL/GenBank/DDBJ whole genome shotgun (WGS) entry which is preliminary data.</text>
</comment>
<organism evidence="2 3">
    <name type="scientific">Chitiniphilus eburneus</name>
    <dbReference type="NCBI Taxonomy" id="2571148"/>
    <lineage>
        <taxon>Bacteria</taxon>
        <taxon>Pseudomonadati</taxon>
        <taxon>Pseudomonadota</taxon>
        <taxon>Betaproteobacteria</taxon>
        <taxon>Neisseriales</taxon>
        <taxon>Chitinibacteraceae</taxon>
        <taxon>Chitiniphilus</taxon>
    </lineage>
</organism>
<evidence type="ECO:0000313" key="2">
    <source>
        <dbReference type="EMBL" id="TJZ64480.1"/>
    </source>
</evidence>
<accession>A0A4U0PAI4</accession>
<reference evidence="2 3" key="1">
    <citation type="submission" date="2019-04" db="EMBL/GenBank/DDBJ databases">
        <title>Chitiniphilus eburnea sp. nov., a novel chitinolytic bacterium isolated from aquaculture sludge.</title>
        <authorList>
            <person name="Sheng M."/>
        </authorList>
    </citation>
    <scope>NUCLEOTIDE SEQUENCE [LARGE SCALE GENOMIC DNA]</scope>
    <source>
        <strain evidence="2 3">HX-2-15</strain>
    </source>
</reference>
<keyword evidence="1" id="KW-0812">Transmembrane</keyword>
<evidence type="ECO:0000256" key="1">
    <source>
        <dbReference type="SAM" id="Phobius"/>
    </source>
</evidence>
<keyword evidence="1" id="KW-0472">Membrane</keyword>
<sequence>MEWFAILGQRFGPAYRGKRQAAGAQQWVFHCTGSPARILGLFRADLPGIPVLTAMIATTFCFISIAYADWIHWLTALNETPLASWKGQ</sequence>
<protein>
    <submittedName>
        <fullName evidence="2">Uncharacterized protein</fullName>
    </submittedName>
</protein>
<keyword evidence="1" id="KW-1133">Transmembrane helix</keyword>
<dbReference type="Proteomes" id="UP000310016">
    <property type="component" value="Unassembled WGS sequence"/>
</dbReference>
<keyword evidence="3" id="KW-1185">Reference proteome</keyword>
<evidence type="ECO:0000313" key="3">
    <source>
        <dbReference type="Proteomes" id="UP000310016"/>
    </source>
</evidence>
<dbReference type="RefSeq" id="WP_136775038.1">
    <property type="nucleotide sequence ID" value="NZ_CP156074.1"/>
</dbReference>
<name>A0A4U0PAI4_9NEIS</name>
<gene>
    <name evidence="2" type="ORF">FAZ21_19130</name>
</gene>
<dbReference type="OrthoDB" id="6368326at2"/>
<feature type="transmembrane region" description="Helical" evidence="1">
    <location>
        <begin position="49"/>
        <end position="68"/>
    </location>
</feature>